<sequence>MKILFHTVLDSEEFRNGSMAGEFLRRGHEVVVITHSRLHEMVLKKCSFLQGRVENIQPRVLQIVDKISSGQALDILEELLPGFDIPNAMEDDILFSDLDSRLAARHAAALASVMSEILKSPLVPFDMLYSETGYLYRHIGSMCAQAAGVVFLPIESSRVNGRFVLLESGQGNWLGLPQAWKGVQSNEIVNPFKSTEALIDPAELEIETERYLSDFHEAGMPKGTDVMLGRPVFRTRALTTAANYLFRDFLVERGAFPYCWWFPITRRAVIRRLRCLVCSFMGNDVYWKNFDLCHETFVFYPMPVPWETTVRHRAPKFADNLSVIRGMAANLPDGIRLYVKEHPINLGGTPLAELKAMAELPNVRLLPPETDSRLLISRAFRTITLNGTAGLETILMGRRPITLANCFYDIFGFCDRAESFSHLGDILSRESMGPFPGKDDVAKIVKAMIIASWKGEMDYSAPSKYPLFGNHKNLAVLADVYEYVMKYFDERPTEGQLEAQTEGQLEAQNEKLTEKPEFYRVASYNLKQTKQFDDSRRVK</sequence>
<dbReference type="GO" id="GO:0015774">
    <property type="term" value="P:polysaccharide transport"/>
    <property type="evidence" value="ECO:0007669"/>
    <property type="project" value="InterPro"/>
</dbReference>
<evidence type="ECO:0008006" key="3">
    <source>
        <dbReference type="Google" id="ProtNLM"/>
    </source>
</evidence>
<organism evidence="1 2">
    <name type="scientific">Candidatus Wallbacteria bacterium HGW-Wallbacteria-1</name>
    <dbReference type="NCBI Taxonomy" id="2013854"/>
    <lineage>
        <taxon>Bacteria</taxon>
        <taxon>Candidatus Walliibacteriota</taxon>
    </lineage>
</organism>
<protein>
    <recommendedName>
        <fullName evidence="3">Capsule polysaccharide biosynthesis protein</fullName>
    </recommendedName>
</protein>
<dbReference type="Proteomes" id="UP000233256">
    <property type="component" value="Unassembled WGS sequence"/>
</dbReference>
<evidence type="ECO:0000313" key="1">
    <source>
        <dbReference type="EMBL" id="PKK88973.1"/>
    </source>
</evidence>
<reference evidence="1 2" key="1">
    <citation type="journal article" date="2017" name="ISME J.">
        <title>Potential for microbial H2 and metal transformations associated with novel bacteria and archaea in deep terrestrial subsurface sediments.</title>
        <authorList>
            <person name="Hernsdorf A.W."/>
            <person name="Amano Y."/>
            <person name="Miyakawa K."/>
            <person name="Ise K."/>
            <person name="Suzuki Y."/>
            <person name="Anantharaman K."/>
            <person name="Probst A."/>
            <person name="Burstein D."/>
            <person name="Thomas B.C."/>
            <person name="Banfield J.F."/>
        </authorList>
    </citation>
    <scope>NUCLEOTIDE SEQUENCE [LARGE SCALE GENOMIC DNA]</scope>
    <source>
        <strain evidence="1">HGW-Wallbacteria-1</strain>
    </source>
</reference>
<evidence type="ECO:0000313" key="2">
    <source>
        <dbReference type="Proteomes" id="UP000233256"/>
    </source>
</evidence>
<dbReference type="InterPro" id="IPR007833">
    <property type="entry name" value="Capsule_polysaccharide_synth"/>
</dbReference>
<gene>
    <name evidence="1" type="ORF">CVV64_16520</name>
</gene>
<accession>A0A2N1PKT8</accession>
<dbReference type="EMBL" id="PGXC01000029">
    <property type="protein sequence ID" value="PKK88973.1"/>
    <property type="molecule type" value="Genomic_DNA"/>
</dbReference>
<dbReference type="GO" id="GO:0000271">
    <property type="term" value="P:polysaccharide biosynthetic process"/>
    <property type="evidence" value="ECO:0007669"/>
    <property type="project" value="InterPro"/>
</dbReference>
<proteinExistence type="predicted"/>
<name>A0A2N1PKT8_9BACT</name>
<dbReference type="AlphaFoldDB" id="A0A2N1PKT8"/>
<comment type="caution">
    <text evidence="1">The sequence shown here is derived from an EMBL/GenBank/DDBJ whole genome shotgun (WGS) entry which is preliminary data.</text>
</comment>
<dbReference type="Pfam" id="PF05159">
    <property type="entry name" value="Capsule_synth"/>
    <property type="match status" value="1"/>
</dbReference>